<keyword evidence="5" id="KW-1185">Reference proteome</keyword>
<reference evidence="4" key="1">
    <citation type="submission" date="2022-05" db="EMBL/GenBank/DDBJ databases">
        <title>The Musa troglodytarum L. genome provides insights into the mechanism of non-climacteric behaviour and enrichment of carotenoids.</title>
        <authorList>
            <person name="Wang J."/>
        </authorList>
    </citation>
    <scope>NUCLEOTIDE SEQUENCE</scope>
    <source>
        <tissue evidence="4">Leaf</tissue>
    </source>
</reference>
<dbReference type="PANTHER" id="PTHR44102">
    <property type="entry name" value="PROTEIN NPG1"/>
    <property type="match status" value="1"/>
</dbReference>
<organism evidence="4 5">
    <name type="scientific">Musa troglodytarum</name>
    <name type="common">fe'i banana</name>
    <dbReference type="NCBI Taxonomy" id="320322"/>
    <lineage>
        <taxon>Eukaryota</taxon>
        <taxon>Viridiplantae</taxon>
        <taxon>Streptophyta</taxon>
        <taxon>Embryophyta</taxon>
        <taxon>Tracheophyta</taxon>
        <taxon>Spermatophyta</taxon>
        <taxon>Magnoliopsida</taxon>
        <taxon>Liliopsida</taxon>
        <taxon>Zingiberales</taxon>
        <taxon>Musaceae</taxon>
        <taxon>Musa</taxon>
    </lineage>
</organism>
<feature type="region of interest" description="Disordered" evidence="2">
    <location>
        <begin position="51"/>
        <end position="105"/>
    </location>
</feature>
<dbReference type="Pfam" id="PF13432">
    <property type="entry name" value="TPR_16"/>
    <property type="match status" value="1"/>
</dbReference>
<feature type="compositionally biased region" description="Low complexity" evidence="2">
    <location>
        <begin position="154"/>
        <end position="173"/>
    </location>
</feature>
<proteinExistence type="predicted"/>
<evidence type="ECO:0000313" key="4">
    <source>
        <dbReference type="EMBL" id="URD82407.1"/>
    </source>
</evidence>
<feature type="repeat" description="TPR" evidence="1">
    <location>
        <begin position="809"/>
        <end position="842"/>
    </location>
</feature>
<dbReference type="OrthoDB" id="29013at2759"/>
<feature type="region of interest" description="Disordered" evidence="2">
    <location>
        <begin position="135"/>
        <end position="173"/>
    </location>
</feature>
<keyword evidence="1" id="KW-0802">TPR repeat</keyword>
<dbReference type="InterPro" id="IPR043376">
    <property type="entry name" value="NPG1-like"/>
</dbReference>
<dbReference type="GO" id="GO:0005634">
    <property type="term" value="C:nucleus"/>
    <property type="evidence" value="ECO:0007669"/>
    <property type="project" value="InterPro"/>
</dbReference>
<gene>
    <name evidence="4" type="ORF">MUK42_02848</name>
</gene>
<dbReference type="Gene3D" id="1.25.40.10">
    <property type="entry name" value="Tetratricopeptide repeat domain"/>
    <property type="match status" value="3"/>
</dbReference>
<dbReference type="Pfam" id="PF02234">
    <property type="entry name" value="CDI"/>
    <property type="match status" value="1"/>
</dbReference>
<dbReference type="SUPFAM" id="SSF48452">
    <property type="entry name" value="TPR-like"/>
    <property type="match status" value="2"/>
</dbReference>
<feature type="compositionally biased region" description="Low complexity" evidence="2">
    <location>
        <begin position="94"/>
        <end position="105"/>
    </location>
</feature>
<dbReference type="InterPro" id="IPR003175">
    <property type="entry name" value="CDI_dom"/>
</dbReference>
<dbReference type="GO" id="GO:0051726">
    <property type="term" value="P:regulation of cell cycle"/>
    <property type="evidence" value="ECO:0007669"/>
    <property type="project" value="InterPro"/>
</dbReference>
<dbReference type="EMBL" id="CP097503">
    <property type="protein sequence ID" value="URD82406.1"/>
    <property type="molecule type" value="Genomic_DNA"/>
</dbReference>
<dbReference type="PANTHER" id="PTHR44102:SF1">
    <property type="entry name" value="OS10G0471400 PROTEIN"/>
    <property type="match status" value="1"/>
</dbReference>
<dbReference type="Pfam" id="PF14559">
    <property type="entry name" value="TPR_19"/>
    <property type="match status" value="1"/>
</dbReference>
<dbReference type="InterPro" id="IPR011990">
    <property type="entry name" value="TPR-like_helical_dom_sf"/>
</dbReference>
<dbReference type="InterPro" id="IPR019734">
    <property type="entry name" value="TPR_rpt"/>
</dbReference>
<accession>A0A9E7EUS8</accession>
<evidence type="ECO:0000313" key="5">
    <source>
        <dbReference type="Proteomes" id="UP001055439"/>
    </source>
</evidence>
<name>A0A9E7EUS8_9LILI</name>
<evidence type="ECO:0000256" key="1">
    <source>
        <dbReference type="PROSITE-ProRule" id="PRU00339"/>
    </source>
</evidence>
<evidence type="ECO:0000259" key="3">
    <source>
        <dbReference type="Pfam" id="PF02234"/>
    </source>
</evidence>
<dbReference type="GO" id="GO:0004861">
    <property type="term" value="F:cyclin-dependent protein serine/threonine kinase inhibitor activity"/>
    <property type="evidence" value="ECO:0007669"/>
    <property type="project" value="InterPro"/>
</dbReference>
<feature type="compositionally biased region" description="Polar residues" evidence="2">
    <location>
        <begin position="77"/>
        <end position="93"/>
    </location>
</feature>
<dbReference type="EMBL" id="CP097503">
    <property type="protein sequence ID" value="URD82407.1"/>
    <property type="molecule type" value="Genomic_DNA"/>
</dbReference>
<protein>
    <submittedName>
        <fullName evidence="4">Cyclin-dependent kinase inhibitor</fullName>
    </submittedName>
</protein>
<sequence length="920" mass="101978">MGKYMRKAKVSGEVAVMEVSHQSSVGVRTRARTLAAAAAQDSSRAYLELRSRRLEKPLPPPSACKPCKDTSKPKPNPSSKTDSRFSSQKSSPNRRSNSGSVESVSTSRCSAAVEAEAPPDVEVSFGENILEADSRDRCARETTPCSLIRNPEATRTPSSTNRPSNSTTTNRRTQIVHQNIPSAHEMDEFFAGAEQLQQRIFIERYNFDPVNDRPLPGRHFEQADDELVQSSGSLATKDCLAGHYSCRNREVERRVDTGNIEQAESSLRESLCLNDEEARALLGRIEYQRGNVEAAIHVFDGIDLSSVAPKIKAAIAERMEHHKCHSNWDAQPMSIHAVSLLVEAVYLKARALQDLGRFKEAAQSCGIFLNSIESALHDDLPGNFITDNKLQEIVCKAVELLPELWKLAGFPHEAISSYRRALLGHWNLDDVTMAKIQKEFAVFLLYGGCDASPPNVHSQMDGAFIPRNNMEEAVLLLIILLRKVSLKRIEWDSSIIDHLSFALSICGQLSSLAGQVEGLLPGVLGMKEQYYTLALCYLGENDDLTALNLLRKLLNATEDPNCVKALVLACKVCCENTSCAEEGVSFAHRALANLHGCCDQIESVTNCLLGISLSAQARSSSSDSERVSRQSEALKVLEKTERMIHGKDYKTIFNLSLEHAEQRKLDAALRYAKQLLKLEAGSNVDAWILLARILTAQKRFVDAETIINAALEQTGKWDQGELLQTKAKIQIAKGQLKNAIETYTHLLAIIQLRTKSFNYGLMSLKGGKSDRSLEIQTWHDLANVYISMSLWREAEICLSNLKDICPYSALRWHATGQLYEAKGLPQEALGAYAKALDIEPAHVPSLVSRAIVLRHLGDWSLDVIRSLLTDALRLDRTNHIAWFNLGLIYKAEGARSALEAAECFQTAAFLKETAPVEPFR</sequence>
<dbReference type="SMART" id="SM00028">
    <property type="entry name" value="TPR"/>
    <property type="match status" value="7"/>
</dbReference>
<dbReference type="Proteomes" id="UP001055439">
    <property type="component" value="Chromosome 10"/>
</dbReference>
<evidence type="ECO:0000256" key="2">
    <source>
        <dbReference type="SAM" id="MobiDB-lite"/>
    </source>
</evidence>
<dbReference type="AlphaFoldDB" id="A0A9E7EUS8"/>
<feature type="domain" description="Cyclin-dependent kinase inhibitor" evidence="3">
    <location>
        <begin position="179"/>
        <end position="218"/>
    </location>
</feature>
<dbReference type="PROSITE" id="PS50005">
    <property type="entry name" value="TPR"/>
    <property type="match status" value="1"/>
</dbReference>